<organism evidence="2">
    <name type="scientific">Triticum aestivum</name>
    <name type="common">Wheat</name>
    <dbReference type="NCBI Taxonomy" id="4565"/>
    <lineage>
        <taxon>Eukaryota</taxon>
        <taxon>Viridiplantae</taxon>
        <taxon>Streptophyta</taxon>
        <taxon>Embryophyta</taxon>
        <taxon>Tracheophyta</taxon>
        <taxon>Spermatophyta</taxon>
        <taxon>Magnoliopsida</taxon>
        <taxon>Liliopsida</taxon>
        <taxon>Poales</taxon>
        <taxon>Poaceae</taxon>
        <taxon>BOP clade</taxon>
        <taxon>Pooideae</taxon>
        <taxon>Triticodae</taxon>
        <taxon>Triticeae</taxon>
        <taxon>Triticinae</taxon>
        <taxon>Triticum</taxon>
    </lineage>
</organism>
<keyword evidence="3" id="KW-1185">Reference proteome</keyword>
<feature type="region of interest" description="Disordered" evidence="1">
    <location>
        <begin position="315"/>
        <end position="395"/>
    </location>
</feature>
<name>A0A3B6HZW7_WHEAT</name>
<dbReference type="Gramene" id="TraesCS4A02G244600.1">
    <property type="protein sequence ID" value="TraesCS4A02G244600.1"/>
    <property type="gene ID" value="TraesCS4A02G244600"/>
</dbReference>
<accession>A0A3B6HZW7</accession>
<dbReference type="PANTHER" id="PTHR37241">
    <property type="entry name" value="NEUROFILAMENT HEAVY PROTEIN"/>
    <property type="match status" value="1"/>
</dbReference>
<proteinExistence type="predicted"/>
<feature type="region of interest" description="Disordered" evidence="1">
    <location>
        <begin position="99"/>
        <end position="120"/>
    </location>
</feature>
<protein>
    <submittedName>
        <fullName evidence="2">Uncharacterized protein</fullName>
    </submittedName>
</protein>
<feature type="region of interest" description="Disordered" evidence="1">
    <location>
        <begin position="500"/>
        <end position="546"/>
    </location>
</feature>
<evidence type="ECO:0000256" key="1">
    <source>
        <dbReference type="SAM" id="MobiDB-lite"/>
    </source>
</evidence>
<evidence type="ECO:0000313" key="3">
    <source>
        <dbReference type="Proteomes" id="UP000019116"/>
    </source>
</evidence>
<dbReference type="PANTHER" id="PTHR37241:SF1">
    <property type="entry name" value="NEUROFILAMENT HEAVY PROTEIN"/>
    <property type="match status" value="1"/>
</dbReference>
<reference evidence="2" key="1">
    <citation type="submission" date="2018-08" db="EMBL/GenBank/DDBJ databases">
        <authorList>
            <person name="Rossello M."/>
        </authorList>
    </citation>
    <scope>NUCLEOTIDE SEQUENCE [LARGE SCALE GENOMIC DNA]</scope>
    <source>
        <strain evidence="2">cv. Chinese Spring</strain>
    </source>
</reference>
<feature type="compositionally biased region" description="Basic and acidic residues" evidence="1">
    <location>
        <begin position="333"/>
        <end position="349"/>
    </location>
</feature>
<dbReference type="Gramene" id="TraesROB_scaffold_096551_01G000300.1">
    <property type="protein sequence ID" value="TraesROB_scaffold_096551_01G000300.1"/>
    <property type="gene ID" value="TraesROB_scaffold_096551_01G000300"/>
</dbReference>
<evidence type="ECO:0000313" key="2">
    <source>
        <dbReference type="EnsemblPlants" id="TraesCS4A02G244600.1"/>
    </source>
</evidence>
<sequence length="546" mass="60630">MEIPRSLGAQDNEEEEEYDSVFYEDIEAPKFVDLTAPDAACPADDPSWFCLRVGCDQRHEHVDPEALHRSFVMRVMAARSPNVRLQKAISRRNQRSDLLTPCSSTLPKCPHSAPAKPPRTRMTRLSLATGAAEKAARAGLQGHRIRSLRDSPVRTKAARVDASSARKKALTTPRSKTVRPRQEPFLSVKHQKKPVATDAAEMRGTVVKALFMSTPKKETPAKIQAPPVAEVCSKMKKLNLACREVPSRYLSQLPTLKIAKKCEETAAVKRVQEPRSGKKMILGCSAKCANAEINEGSRSGRENINADENSCKRTARRNWGQEPKEVLQGPRVEVAEPLRPDIHGDDKENAPCGDQLAEQALSREEEDENSKRSENSENAPQKVLKRQNKVVNAEQGGKLKKNTILRPFRLRTDERQVLKDANPERKPTAAEKNAMPALKDENRRLVQTGRCTDGKEREKLTCGEKQRKQITHTATNRLGESKTVLCNIRPNNVRPALTKGKTIEKSQRAAASTRTAKITSGLTAPSRIGEKRKASVKTSRLQEAAA</sequence>
<dbReference type="STRING" id="4565.A0A3B6HZW7"/>
<dbReference type="Proteomes" id="UP000019116">
    <property type="component" value="Chromosome 4A"/>
</dbReference>
<reference evidence="2" key="2">
    <citation type="submission" date="2018-10" db="UniProtKB">
        <authorList>
            <consortium name="EnsemblPlants"/>
        </authorList>
    </citation>
    <scope>IDENTIFICATION</scope>
</reference>
<dbReference type="Gramene" id="TraesRN4A0100661400.1">
    <property type="protein sequence ID" value="TraesRN4A0100661400.1"/>
    <property type="gene ID" value="TraesRN4A0100661400"/>
</dbReference>
<dbReference type="Gramene" id="TraesCLE_scaffold_082497_01G000500.1">
    <property type="protein sequence ID" value="TraesCLE_scaffold_082497_01G000500.1"/>
    <property type="gene ID" value="TraesCLE_scaffold_082497_01G000500"/>
</dbReference>
<dbReference type="Gramene" id="TraesCS4A03G0645200.1">
    <property type="protein sequence ID" value="TraesCS4A03G0645200.1.CDS"/>
    <property type="gene ID" value="TraesCS4A03G0645200"/>
</dbReference>
<gene>
    <name evidence="2" type="primary">LOC123086912</name>
</gene>
<dbReference type="AlphaFoldDB" id="A0A3B6HZW7"/>
<feature type="compositionally biased region" description="Polar residues" evidence="1">
    <location>
        <begin position="536"/>
        <end position="546"/>
    </location>
</feature>
<feature type="region of interest" description="Disordered" evidence="1">
    <location>
        <begin position="150"/>
        <end position="184"/>
    </location>
</feature>
<dbReference type="EnsemblPlants" id="TraesCS4A02G244600.1">
    <property type="protein sequence ID" value="TraesCS4A02G244600.1"/>
    <property type="gene ID" value="TraesCS4A02G244600"/>
</dbReference>
<dbReference type="OrthoDB" id="785936at2759"/>
<feature type="compositionally biased region" description="Polar residues" evidence="1">
    <location>
        <begin position="509"/>
        <end position="523"/>
    </location>
</feature>
<dbReference type="Gramene" id="TraesCAD_scaffold_105106_01G000400.1">
    <property type="protein sequence ID" value="TraesCAD_scaffold_105106_01G000400.1"/>
    <property type="gene ID" value="TraesCAD_scaffold_105106_01G000400"/>
</dbReference>
<dbReference type="Gramene" id="TraesWEE_scaffold_091950_01G000500.1">
    <property type="protein sequence ID" value="TraesWEE_scaffold_091950_01G000500.1"/>
    <property type="gene ID" value="TraesWEE_scaffold_091950_01G000500"/>
</dbReference>